<feature type="binding site" evidence="6">
    <location>
        <position position="100"/>
    </location>
    <ligand>
        <name>S-adenosyl-L-methionine</name>
        <dbReference type="ChEBI" id="CHEBI:59789"/>
    </ligand>
</feature>
<dbReference type="PROSITE" id="PS50123">
    <property type="entry name" value="CHER"/>
    <property type="match status" value="1"/>
</dbReference>
<dbReference type="GO" id="GO:0032259">
    <property type="term" value="P:methylation"/>
    <property type="evidence" value="ECO:0007669"/>
    <property type="project" value="UniProtKB-KW"/>
</dbReference>
<dbReference type="InterPro" id="IPR029063">
    <property type="entry name" value="SAM-dependent_MTases_sf"/>
</dbReference>
<reference evidence="8 9" key="2">
    <citation type="submission" date="2020-02" db="EMBL/GenBank/DDBJ databases">
        <title>Genome sequences of Thiorhodococcus mannitoliphagus and Thiorhodococcus minor, purple sulfur photosynthetic bacteria in the gammaproteobacterial family, Chromatiaceae.</title>
        <authorList>
            <person name="Aviles F.A."/>
            <person name="Meyer T.E."/>
            <person name="Kyndt J.A."/>
        </authorList>
    </citation>
    <scope>NUCLEOTIDE SEQUENCE [LARGE SCALE GENOMIC DNA]</scope>
    <source>
        <strain evidence="8 9">DSM 18266</strain>
    </source>
</reference>
<comment type="function">
    <text evidence="5">Methylation of the membrane-bound methyl-accepting chemotaxis proteins (MCP) to form gamma-glutamyl methyl ester residues in MCP.</text>
</comment>
<organism evidence="8 9">
    <name type="scientific">Thiorhodococcus mannitoliphagus</name>
    <dbReference type="NCBI Taxonomy" id="329406"/>
    <lineage>
        <taxon>Bacteria</taxon>
        <taxon>Pseudomonadati</taxon>
        <taxon>Pseudomonadota</taxon>
        <taxon>Gammaproteobacteria</taxon>
        <taxon>Chromatiales</taxon>
        <taxon>Chromatiaceae</taxon>
        <taxon>Thiorhodococcus</taxon>
    </lineage>
</organism>
<dbReference type="SMART" id="SM00138">
    <property type="entry name" value="MeTrc"/>
    <property type="match status" value="1"/>
</dbReference>
<dbReference type="SUPFAM" id="SSF47757">
    <property type="entry name" value="Chemotaxis receptor methyltransferase CheR, N-terminal domain"/>
    <property type="match status" value="1"/>
</dbReference>
<evidence type="ECO:0000256" key="3">
    <source>
        <dbReference type="ARBA" id="ARBA00022679"/>
    </source>
</evidence>
<evidence type="ECO:0000256" key="2">
    <source>
        <dbReference type="ARBA" id="ARBA00022603"/>
    </source>
</evidence>
<dbReference type="InterPro" id="IPR036804">
    <property type="entry name" value="CheR_N_sf"/>
</dbReference>
<sequence>MSPTSDSPPTSRLGDSVKPEADSANIRISAEDFQKFREFFYRKTGIQFDASKRYFVDKRLVERIEATSSGNFRSYFTMLRFQASGEEVQALTNLMTVNETYFFREEYQFRCLVDSLLPEIVARKLDRRPIRIWAIPSSSGEEPYSIAIYLLENWPGIHEWDVEIIASDIDTRILARARQGLYSTRSVQHLPSRYLHQYFKRKADGYQICDDLRQSVEFTRVNLTERADTRGYRDFDVIFCRNLLIYFDDVSRKTATETFYDALRPGGFVCLGHSESMSRSSSLYKIRKFPEAIVYQRPLETS</sequence>
<protein>
    <recommendedName>
        <fullName evidence="5">Chemotaxis protein methyltransferase</fullName>
        <ecNumber evidence="5">2.1.1.80</ecNumber>
    </recommendedName>
</protein>
<dbReference type="InterPro" id="IPR000780">
    <property type="entry name" value="CheR_MeTrfase"/>
</dbReference>
<dbReference type="InterPro" id="IPR026024">
    <property type="entry name" value="Chemotaxis_MeTrfase_CheR"/>
</dbReference>
<evidence type="ECO:0000256" key="4">
    <source>
        <dbReference type="ARBA" id="ARBA00022691"/>
    </source>
</evidence>
<evidence type="ECO:0000256" key="5">
    <source>
        <dbReference type="PIRNR" id="PIRNR000410"/>
    </source>
</evidence>
<dbReference type="InterPro" id="IPR022642">
    <property type="entry name" value="CheR_C"/>
</dbReference>
<feature type="binding site" evidence="6">
    <location>
        <begin position="241"/>
        <end position="242"/>
    </location>
    <ligand>
        <name>S-adenosyl-L-methionine</name>
        <dbReference type="ChEBI" id="CHEBI:59789"/>
    </ligand>
</feature>
<accession>A0A6P1E289</accession>
<feature type="binding site" evidence="6">
    <location>
        <position position="142"/>
    </location>
    <ligand>
        <name>S-adenosyl-L-methionine</name>
        <dbReference type="ChEBI" id="CHEBI:59789"/>
    </ligand>
</feature>
<evidence type="ECO:0000313" key="8">
    <source>
        <dbReference type="EMBL" id="NEX22124.1"/>
    </source>
</evidence>
<keyword evidence="9" id="KW-1185">Reference proteome</keyword>
<evidence type="ECO:0000259" key="7">
    <source>
        <dbReference type="PROSITE" id="PS50123"/>
    </source>
</evidence>
<feature type="binding site" evidence="6">
    <location>
        <position position="104"/>
    </location>
    <ligand>
        <name>S-adenosyl-L-methionine</name>
        <dbReference type="ChEBI" id="CHEBI:59789"/>
    </ligand>
</feature>
<dbReference type="InterPro" id="IPR022641">
    <property type="entry name" value="CheR_N"/>
</dbReference>
<evidence type="ECO:0000256" key="1">
    <source>
        <dbReference type="ARBA" id="ARBA00001541"/>
    </source>
</evidence>
<name>A0A6P1E289_9GAMM</name>
<dbReference type="GO" id="GO:0008983">
    <property type="term" value="F:protein-glutamate O-methyltransferase activity"/>
    <property type="evidence" value="ECO:0007669"/>
    <property type="project" value="UniProtKB-EC"/>
</dbReference>
<dbReference type="SUPFAM" id="SSF53335">
    <property type="entry name" value="S-adenosyl-L-methionine-dependent methyltransferases"/>
    <property type="match status" value="1"/>
</dbReference>
<dbReference type="Pfam" id="PF03705">
    <property type="entry name" value="CheR_N"/>
    <property type="match status" value="1"/>
</dbReference>
<feature type="domain" description="CheR-type methyltransferase" evidence="7">
    <location>
        <begin position="21"/>
        <end position="300"/>
    </location>
</feature>
<dbReference type="EC" id="2.1.1.80" evidence="5"/>
<feature type="binding site" evidence="6">
    <location>
        <position position="98"/>
    </location>
    <ligand>
        <name>S-adenosyl-L-methionine</name>
        <dbReference type="ChEBI" id="CHEBI:59789"/>
    </ligand>
</feature>
<dbReference type="PANTHER" id="PTHR24422">
    <property type="entry name" value="CHEMOTAXIS PROTEIN METHYLTRANSFERASE"/>
    <property type="match status" value="1"/>
</dbReference>
<dbReference type="Gene3D" id="1.10.155.10">
    <property type="entry name" value="Chemotaxis receptor methyltransferase CheR, N-terminal domain"/>
    <property type="match status" value="1"/>
</dbReference>
<feature type="binding site" evidence="6">
    <location>
        <begin position="222"/>
        <end position="223"/>
    </location>
    <ligand>
        <name>S-adenosyl-L-methionine</name>
        <dbReference type="ChEBI" id="CHEBI:59789"/>
    </ligand>
</feature>
<dbReference type="Gene3D" id="3.40.50.150">
    <property type="entry name" value="Vaccinia Virus protein VP39"/>
    <property type="match status" value="1"/>
</dbReference>
<dbReference type="AlphaFoldDB" id="A0A6P1E289"/>
<evidence type="ECO:0000256" key="6">
    <source>
        <dbReference type="PIRSR" id="PIRSR000410-1"/>
    </source>
</evidence>
<evidence type="ECO:0000313" key="9">
    <source>
        <dbReference type="Proteomes" id="UP000471640"/>
    </source>
</evidence>
<keyword evidence="4 5" id="KW-0949">S-adenosyl-L-methionine</keyword>
<comment type="caution">
    <text evidence="8">The sequence shown here is derived from an EMBL/GenBank/DDBJ whole genome shotgun (WGS) entry which is preliminary data.</text>
</comment>
<reference evidence="9" key="1">
    <citation type="journal article" date="2020" name="Microbiol. Resour. Announc.">
        <title>Draft Genome Sequences of Thiorhodococcus mannitoliphagus and Thiorhodococcus minor, Purple Sulfur Photosynthetic Bacteria in the Gammaproteobacterial Family Chromatiaceae.</title>
        <authorList>
            <person name="Aviles F.A."/>
            <person name="Meyer T.E."/>
            <person name="Kyndt J.A."/>
        </authorList>
    </citation>
    <scope>NUCLEOTIDE SEQUENCE [LARGE SCALE GENOMIC DNA]</scope>
    <source>
        <strain evidence="9">DSM 18266</strain>
    </source>
</reference>
<proteinExistence type="predicted"/>
<dbReference type="PIRSF" id="PIRSF000410">
    <property type="entry name" value="CheR"/>
    <property type="match status" value="1"/>
</dbReference>
<dbReference type="EMBL" id="JAAIJR010000084">
    <property type="protein sequence ID" value="NEX22124.1"/>
    <property type="molecule type" value="Genomic_DNA"/>
</dbReference>
<keyword evidence="3 5" id="KW-0808">Transferase</keyword>
<dbReference type="Pfam" id="PF01739">
    <property type="entry name" value="CheR"/>
    <property type="match status" value="1"/>
</dbReference>
<dbReference type="InterPro" id="IPR050903">
    <property type="entry name" value="Bact_Chemotaxis_MeTrfase"/>
</dbReference>
<comment type="catalytic activity">
    <reaction evidence="1 5">
        <text>L-glutamyl-[protein] + S-adenosyl-L-methionine = [protein]-L-glutamate 5-O-methyl ester + S-adenosyl-L-homocysteine</text>
        <dbReference type="Rhea" id="RHEA:24452"/>
        <dbReference type="Rhea" id="RHEA-COMP:10208"/>
        <dbReference type="Rhea" id="RHEA-COMP:10311"/>
        <dbReference type="ChEBI" id="CHEBI:29973"/>
        <dbReference type="ChEBI" id="CHEBI:57856"/>
        <dbReference type="ChEBI" id="CHEBI:59789"/>
        <dbReference type="ChEBI" id="CHEBI:82795"/>
        <dbReference type="EC" id="2.1.1.80"/>
    </reaction>
</comment>
<dbReference type="PANTHER" id="PTHR24422:SF10">
    <property type="entry name" value="CHEMOTAXIS PROTEIN METHYLTRANSFERASE 2"/>
    <property type="match status" value="1"/>
</dbReference>
<gene>
    <name evidence="8" type="ORF">G3480_17735</name>
</gene>
<keyword evidence="2 5" id="KW-0489">Methyltransferase</keyword>
<dbReference type="Proteomes" id="UP000471640">
    <property type="component" value="Unassembled WGS sequence"/>
</dbReference>
<dbReference type="PRINTS" id="PR00996">
    <property type="entry name" value="CHERMTFRASE"/>
</dbReference>
<feature type="binding site" evidence="6">
    <location>
        <position position="168"/>
    </location>
    <ligand>
        <name>S-adenosyl-L-methionine</name>
        <dbReference type="ChEBI" id="CHEBI:59789"/>
    </ligand>
</feature>